<dbReference type="OrthoDB" id="9782395at2"/>
<dbReference type="STRING" id="667014.Thein_0866"/>
<dbReference type="eggNOG" id="COG1434">
    <property type="taxonomic scope" value="Bacteria"/>
</dbReference>
<feature type="transmembrane region" description="Helical" evidence="1">
    <location>
        <begin position="43"/>
        <end position="64"/>
    </location>
</feature>
<dbReference type="InParanoid" id="F8ACV2"/>
<evidence type="ECO:0000313" key="3">
    <source>
        <dbReference type="EMBL" id="AEH44743.1"/>
    </source>
</evidence>
<accession>F8ACV2</accession>
<dbReference type="CDD" id="cd06259">
    <property type="entry name" value="YdcF-like"/>
    <property type="match status" value="1"/>
</dbReference>
<dbReference type="InterPro" id="IPR003848">
    <property type="entry name" value="DUF218"/>
</dbReference>
<feature type="domain" description="DUF218" evidence="2">
    <location>
        <begin position="107"/>
        <end position="245"/>
    </location>
</feature>
<dbReference type="PaxDb" id="667014-Thein_0866"/>
<dbReference type="Proteomes" id="UP000006793">
    <property type="component" value="Chromosome"/>
</dbReference>
<dbReference type="Pfam" id="PF02698">
    <property type="entry name" value="DUF218"/>
    <property type="match status" value="1"/>
</dbReference>
<dbReference type="AlphaFoldDB" id="F8ACV2"/>
<keyword evidence="1" id="KW-0812">Transmembrane</keyword>
<reference evidence="4" key="1">
    <citation type="submission" date="2011-04" db="EMBL/GenBank/DDBJ databases">
        <title>The complete genome of Thermodesulfatator indicus DSM 15286.</title>
        <authorList>
            <person name="Lucas S."/>
            <person name="Copeland A."/>
            <person name="Lapidus A."/>
            <person name="Bruce D."/>
            <person name="Goodwin L."/>
            <person name="Pitluck S."/>
            <person name="Peters L."/>
            <person name="Kyrpides N."/>
            <person name="Mavromatis K."/>
            <person name="Pagani I."/>
            <person name="Ivanova N."/>
            <person name="Saunders L."/>
            <person name="Detter J.C."/>
            <person name="Tapia R."/>
            <person name="Han C."/>
            <person name="Land M."/>
            <person name="Hauser L."/>
            <person name="Markowitz V."/>
            <person name="Cheng J.-F."/>
            <person name="Hugenholtz P."/>
            <person name="Woyke T."/>
            <person name="Wu D."/>
            <person name="Spring S."/>
            <person name="Schroeder M."/>
            <person name="Brambilla E."/>
            <person name="Klenk H.-P."/>
            <person name="Eisen J.A."/>
        </authorList>
    </citation>
    <scope>NUCLEOTIDE SEQUENCE [LARGE SCALE GENOMIC DNA]</scope>
    <source>
        <strain evidence="4">DSM 15286 / JCM 11887 / CIR29812</strain>
    </source>
</reference>
<evidence type="ECO:0000259" key="2">
    <source>
        <dbReference type="Pfam" id="PF02698"/>
    </source>
</evidence>
<keyword evidence="1" id="KW-1133">Transmembrane helix</keyword>
<feature type="transmembrane region" description="Helical" evidence="1">
    <location>
        <begin position="12"/>
        <end position="31"/>
    </location>
</feature>
<evidence type="ECO:0000313" key="4">
    <source>
        <dbReference type="Proteomes" id="UP000006793"/>
    </source>
</evidence>
<organism evidence="3 4">
    <name type="scientific">Thermodesulfatator indicus (strain DSM 15286 / JCM 11887 / CIR29812)</name>
    <dbReference type="NCBI Taxonomy" id="667014"/>
    <lineage>
        <taxon>Bacteria</taxon>
        <taxon>Pseudomonadati</taxon>
        <taxon>Thermodesulfobacteriota</taxon>
        <taxon>Thermodesulfobacteria</taxon>
        <taxon>Thermodesulfobacteriales</taxon>
        <taxon>Thermodesulfatatoraceae</taxon>
        <taxon>Thermodesulfatator</taxon>
    </lineage>
</organism>
<evidence type="ECO:0000256" key="1">
    <source>
        <dbReference type="SAM" id="Phobius"/>
    </source>
</evidence>
<dbReference type="RefSeq" id="WP_013907486.1">
    <property type="nucleotide sequence ID" value="NC_015681.1"/>
</dbReference>
<protein>
    <recommendedName>
        <fullName evidence="2">DUF218 domain-containing protein</fullName>
    </recommendedName>
</protein>
<dbReference type="EMBL" id="CP002683">
    <property type="protein sequence ID" value="AEH44743.1"/>
    <property type="molecule type" value="Genomic_DNA"/>
</dbReference>
<proteinExistence type="predicted"/>
<keyword evidence="1" id="KW-0472">Membrane</keyword>
<dbReference type="HOGENOM" id="CLU_053514_0_1_0"/>
<sequence>MDLPFILKKIIGNLLLPSGLSFVFLLLAFLAAFSRYRKSQVKIFLALGFIILYLSSTVLPYFLLHPLESRYAKPKEAVLKEAQAIVLLPSYVSDRPNLALLDRIGGETAKRLLAAVLLAKKYPEKPLIIVGAGSQGLDMGKGASYLAEIAGGLGVKNVEVYDKANDTASSARVLKERLSGQKFILVTAAYHMPRSVYLFEREGLKPIPYPAYSISREERSFGITDFWPRPINLFYSDLAVHEYLGLAFYKLLEHIP</sequence>
<keyword evidence="4" id="KW-1185">Reference proteome</keyword>
<gene>
    <name evidence="3" type="ordered locus">Thein_0866</name>
</gene>
<dbReference type="KEGG" id="tid:Thein_0866"/>
<name>F8ACV2_THEID</name>
<reference evidence="3 4" key="2">
    <citation type="journal article" date="2012" name="Stand. Genomic Sci.">
        <title>Complete genome sequence of the thermophilic sulfate-reducing ocean bacterium Thermodesulfatator indicus type strain (CIR29812(T)).</title>
        <authorList>
            <person name="Anderson I."/>
            <person name="Saunders E."/>
            <person name="Lapidus A."/>
            <person name="Nolan M."/>
            <person name="Lucas S."/>
            <person name="Tice H."/>
            <person name="Del Rio T.G."/>
            <person name="Cheng J.F."/>
            <person name="Han C."/>
            <person name="Tapia R."/>
            <person name="Goodwin L.A."/>
            <person name="Pitluck S."/>
            <person name="Liolios K."/>
            <person name="Mavromatis K."/>
            <person name="Pagani I."/>
            <person name="Ivanova N."/>
            <person name="Mikhailova N."/>
            <person name="Pati A."/>
            <person name="Chen A."/>
            <person name="Palaniappan K."/>
            <person name="Land M."/>
            <person name="Hauser L."/>
            <person name="Jeffries C.D."/>
            <person name="Chang Y.J."/>
            <person name="Brambilla E.M."/>
            <person name="Rohde M."/>
            <person name="Spring S."/>
            <person name="Goker M."/>
            <person name="Detter J.C."/>
            <person name="Woyke T."/>
            <person name="Bristow J."/>
            <person name="Eisen J.A."/>
            <person name="Markowitz V."/>
            <person name="Hugenholtz P."/>
            <person name="Kyrpides N.C."/>
            <person name="Klenk H.P."/>
        </authorList>
    </citation>
    <scope>NUCLEOTIDE SEQUENCE [LARGE SCALE GENOMIC DNA]</scope>
    <source>
        <strain evidence="4">DSM 15286 / JCM 11887 / CIR29812</strain>
    </source>
</reference>
<dbReference type="FunCoup" id="F8ACV2">
    <property type="interactions" value="74"/>
</dbReference>